<accession>A0AAN8JLL3</accession>
<dbReference type="Pfam" id="PF05380">
    <property type="entry name" value="Peptidase_A17"/>
    <property type="match status" value="1"/>
</dbReference>
<dbReference type="AlphaFoldDB" id="A0AAN8JLL3"/>
<dbReference type="EMBL" id="JAZGQO010000009">
    <property type="protein sequence ID" value="KAK6178278.1"/>
    <property type="molecule type" value="Genomic_DNA"/>
</dbReference>
<dbReference type="Proteomes" id="UP001347796">
    <property type="component" value="Unassembled WGS sequence"/>
</dbReference>
<evidence type="ECO:0000313" key="2">
    <source>
        <dbReference type="Proteomes" id="UP001347796"/>
    </source>
</evidence>
<gene>
    <name evidence="1" type="ORF">SNE40_013082</name>
</gene>
<dbReference type="PANTHER" id="PTHR47331:SF5">
    <property type="entry name" value="RIBONUCLEASE H"/>
    <property type="match status" value="1"/>
</dbReference>
<keyword evidence="2" id="KW-1185">Reference proteome</keyword>
<sequence length="77" mass="8851">MSKSRVTPLKPITIPRLELSAALVSVKVSNQLRAELDYENVIESYWTDSKVVLGYINNDARRFHTFVANRISQFYCS</sequence>
<evidence type="ECO:0000313" key="1">
    <source>
        <dbReference type="EMBL" id="KAK6178278.1"/>
    </source>
</evidence>
<comment type="caution">
    <text evidence="1">The sequence shown here is derived from an EMBL/GenBank/DDBJ whole genome shotgun (WGS) entry which is preliminary data.</text>
</comment>
<dbReference type="PANTHER" id="PTHR47331">
    <property type="entry name" value="PHD-TYPE DOMAIN-CONTAINING PROTEIN"/>
    <property type="match status" value="1"/>
</dbReference>
<proteinExistence type="predicted"/>
<dbReference type="InterPro" id="IPR008042">
    <property type="entry name" value="Retrotrans_Pao"/>
</dbReference>
<name>A0AAN8JLL3_PATCE</name>
<reference evidence="1 2" key="1">
    <citation type="submission" date="2024-01" db="EMBL/GenBank/DDBJ databases">
        <title>The genome of the rayed Mediterranean limpet Patella caerulea (Linnaeus, 1758).</title>
        <authorList>
            <person name="Anh-Thu Weber A."/>
            <person name="Halstead-Nussloch G."/>
        </authorList>
    </citation>
    <scope>NUCLEOTIDE SEQUENCE [LARGE SCALE GENOMIC DNA]</scope>
    <source>
        <strain evidence="1">AATW-2023a</strain>
        <tissue evidence="1">Whole specimen</tissue>
    </source>
</reference>
<protein>
    <submittedName>
        <fullName evidence="1">Uncharacterized protein</fullName>
    </submittedName>
</protein>
<organism evidence="1 2">
    <name type="scientific">Patella caerulea</name>
    <name type="common">Rayed Mediterranean limpet</name>
    <dbReference type="NCBI Taxonomy" id="87958"/>
    <lineage>
        <taxon>Eukaryota</taxon>
        <taxon>Metazoa</taxon>
        <taxon>Spiralia</taxon>
        <taxon>Lophotrochozoa</taxon>
        <taxon>Mollusca</taxon>
        <taxon>Gastropoda</taxon>
        <taxon>Patellogastropoda</taxon>
        <taxon>Patelloidea</taxon>
        <taxon>Patellidae</taxon>
        <taxon>Patella</taxon>
    </lineage>
</organism>